<protein>
    <recommendedName>
        <fullName evidence="5">Lipoprotein</fullName>
    </recommendedName>
</protein>
<dbReference type="PROSITE" id="PS51257">
    <property type="entry name" value="PROKAR_LIPOPROTEIN"/>
    <property type="match status" value="1"/>
</dbReference>
<accession>A0A1N5THT7</accession>
<name>A0A1N5THT7_9ACTN</name>
<feature type="signal peptide" evidence="2">
    <location>
        <begin position="1"/>
        <end position="29"/>
    </location>
</feature>
<evidence type="ECO:0000313" key="3">
    <source>
        <dbReference type="EMBL" id="SIM47727.1"/>
    </source>
</evidence>
<feature type="chain" id="PRO_5039536924" description="Lipoprotein" evidence="2">
    <location>
        <begin position="30"/>
        <end position="276"/>
    </location>
</feature>
<evidence type="ECO:0000313" key="4">
    <source>
        <dbReference type="Proteomes" id="UP000185124"/>
    </source>
</evidence>
<feature type="compositionally biased region" description="Low complexity" evidence="1">
    <location>
        <begin position="87"/>
        <end position="110"/>
    </location>
</feature>
<sequence>MSAPVRRRRPLLRYGVLAPLLLATGAAGCGESGAAGAVWATPAPTVVATAPTVVATAPTAAATTSAATAVTPTPSNLPASASPTPKPRTSATARAGSAAAPAPAGRATPAPEFPRGYTLLSQTCTLQAGNQVYVSLSGKTKGNFRFCTQRLRKNDTGAYHLNPYVFVEPFFYDDGRWTPDSREPLSLTITCRVSHAGEQDYSLTATSPSGNGPGHTASCGRLVPHAVTPTTGSDAYTIRFSGYTSGGYYGVLAFDTEVHFPGAGKPTPEQRVTVPD</sequence>
<dbReference type="Proteomes" id="UP000185124">
    <property type="component" value="Unassembled WGS sequence"/>
</dbReference>
<dbReference type="OrthoDB" id="3370684at2"/>
<feature type="region of interest" description="Disordered" evidence="1">
    <location>
        <begin position="62"/>
        <end position="110"/>
    </location>
</feature>
<feature type="compositionally biased region" description="Low complexity" evidence="1">
    <location>
        <begin position="62"/>
        <end position="74"/>
    </location>
</feature>
<gene>
    <name evidence="3" type="ORF">SAMN04489832_0171</name>
</gene>
<keyword evidence="2" id="KW-0732">Signal</keyword>
<proteinExistence type="predicted"/>
<dbReference type="RefSeq" id="WP_074307899.1">
    <property type="nucleotide sequence ID" value="NZ_FSQT01000001.1"/>
</dbReference>
<evidence type="ECO:0000256" key="2">
    <source>
        <dbReference type="SAM" id="SignalP"/>
    </source>
</evidence>
<dbReference type="STRING" id="709881.SAMN04489832_0171"/>
<keyword evidence="4" id="KW-1185">Reference proteome</keyword>
<organism evidence="3 4">
    <name type="scientific">Micromonospora cremea</name>
    <dbReference type="NCBI Taxonomy" id="709881"/>
    <lineage>
        <taxon>Bacteria</taxon>
        <taxon>Bacillati</taxon>
        <taxon>Actinomycetota</taxon>
        <taxon>Actinomycetes</taxon>
        <taxon>Micromonosporales</taxon>
        <taxon>Micromonosporaceae</taxon>
        <taxon>Micromonospora</taxon>
    </lineage>
</organism>
<evidence type="ECO:0008006" key="5">
    <source>
        <dbReference type="Google" id="ProtNLM"/>
    </source>
</evidence>
<dbReference type="EMBL" id="FSQT01000001">
    <property type="protein sequence ID" value="SIM47727.1"/>
    <property type="molecule type" value="Genomic_DNA"/>
</dbReference>
<dbReference type="AlphaFoldDB" id="A0A1N5THT7"/>
<reference evidence="4" key="1">
    <citation type="submission" date="2016-12" db="EMBL/GenBank/DDBJ databases">
        <authorList>
            <person name="Varghese N."/>
            <person name="Submissions S."/>
        </authorList>
    </citation>
    <scope>NUCLEOTIDE SEQUENCE [LARGE SCALE GENOMIC DNA]</scope>
    <source>
        <strain evidence="4">DSM 45599</strain>
    </source>
</reference>
<evidence type="ECO:0000256" key="1">
    <source>
        <dbReference type="SAM" id="MobiDB-lite"/>
    </source>
</evidence>